<dbReference type="InterPro" id="IPR017926">
    <property type="entry name" value="GATASE"/>
</dbReference>
<keyword evidence="2" id="KW-0315">Glutamine amidotransferase</keyword>
<dbReference type="RefSeq" id="WP_169339116.1">
    <property type="nucleotide sequence ID" value="NZ_JABBZM010000002.1"/>
</dbReference>
<evidence type="ECO:0000313" key="2">
    <source>
        <dbReference type="EMBL" id="NMV36758.1"/>
    </source>
</evidence>
<sequence length="234" mass="24758">MKTALALRHVPFEHLGILQPLLEARGYAVRYVDVGVQSVPADDVATADLLVVLGGPIGAYDDAMYPFVRDEAEAIAQRLAARRPLLGICLGAQLMARALGAAVTPMGVKEIGFAPVTLTAEGLNSPLAPLADGTPVLHWHGDRYDLPPDARRLASTATCAEQAFAIGDHALGLQFHLEANLDALEAWLIGHAAELGAAGIDPRALRAQAPAIADRLAQRARDVFTAWLDRAEAA</sequence>
<evidence type="ECO:0000259" key="1">
    <source>
        <dbReference type="Pfam" id="PF00117"/>
    </source>
</evidence>
<feature type="domain" description="Glutamine amidotransferase" evidence="1">
    <location>
        <begin position="32"/>
        <end position="182"/>
    </location>
</feature>
<dbReference type="GO" id="GO:0005829">
    <property type="term" value="C:cytosol"/>
    <property type="evidence" value="ECO:0007669"/>
    <property type="project" value="TreeGrafter"/>
</dbReference>
<dbReference type="PANTHER" id="PTHR42695:SF5">
    <property type="entry name" value="GLUTAMINE AMIDOTRANSFERASE YLR126C-RELATED"/>
    <property type="match status" value="1"/>
</dbReference>
<dbReference type="Gene3D" id="3.40.50.880">
    <property type="match status" value="1"/>
</dbReference>
<dbReference type="CDD" id="cd01741">
    <property type="entry name" value="GATase1_1"/>
    <property type="match status" value="1"/>
</dbReference>
<name>A0A848NZ71_9RALS</name>
<dbReference type="InterPro" id="IPR044992">
    <property type="entry name" value="ChyE-like"/>
</dbReference>
<dbReference type="AlphaFoldDB" id="A0A848NZ71"/>
<dbReference type="NCBIfam" id="NF005458">
    <property type="entry name" value="PRK07053.1"/>
    <property type="match status" value="1"/>
</dbReference>
<dbReference type="Proteomes" id="UP000575469">
    <property type="component" value="Unassembled WGS sequence"/>
</dbReference>
<accession>A0A848NZ71</accession>
<gene>
    <name evidence="2" type="ORF">HGR00_02415</name>
</gene>
<dbReference type="Pfam" id="PF00117">
    <property type="entry name" value="GATase"/>
    <property type="match status" value="1"/>
</dbReference>
<dbReference type="GO" id="GO:0016740">
    <property type="term" value="F:transferase activity"/>
    <property type="evidence" value="ECO:0007669"/>
    <property type="project" value="UniProtKB-KW"/>
</dbReference>
<protein>
    <submittedName>
        <fullName evidence="2">Glutamine amidotransferase</fullName>
    </submittedName>
</protein>
<evidence type="ECO:0000313" key="3">
    <source>
        <dbReference type="Proteomes" id="UP000575469"/>
    </source>
</evidence>
<comment type="caution">
    <text evidence="2">The sequence shown here is derived from an EMBL/GenBank/DDBJ whole genome shotgun (WGS) entry which is preliminary data.</text>
</comment>
<dbReference type="SUPFAM" id="SSF52317">
    <property type="entry name" value="Class I glutamine amidotransferase-like"/>
    <property type="match status" value="1"/>
</dbReference>
<dbReference type="InterPro" id="IPR029062">
    <property type="entry name" value="Class_I_gatase-like"/>
</dbReference>
<proteinExistence type="predicted"/>
<organism evidence="2 3">
    <name type="scientific">Ralstonia insidiosa</name>
    <dbReference type="NCBI Taxonomy" id="190721"/>
    <lineage>
        <taxon>Bacteria</taxon>
        <taxon>Pseudomonadati</taxon>
        <taxon>Pseudomonadota</taxon>
        <taxon>Betaproteobacteria</taxon>
        <taxon>Burkholderiales</taxon>
        <taxon>Burkholderiaceae</taxon>
        <taxon>Ralstonia</taxon>
    </lineage>
</organism>
<reference evidence="2 3" key="1">
    <citation type="submission" date="2020-04" db="EMBL/GenBank/DDBJ databases">
        <title>Ralstonia insidiosa genome sequencing and assembly.</title>
        <authorList>
            <person name="Martins R.C.R."/>
            <person name="Perdigao-Neto L.V."/>
            <person name="Levin A.S.S."/>
            <person name="Costa S.F."/>
        </authorList>
    </citation>
    <scope>NUCLEOTIDE SEQUENCE [LARGE SCALE GENOMIC DNA]</scope>
    <source>
        <strain evidence="2 3">5047</strain>
    </source>
</reference>
<dbReference type="EMBL" id="JABBZM010000002">
    <property type="protein sequence ID" value="NMV36758.1"/>
    <property type="molecule type" value="Genomic_DNA"/>
</dbReference>
<keyword evidence="2" id="KW-0808">Transferase</keyword>
<dbReference type="PANTHER" id="PTHR42695">
    <property type="entry name" value="GLUTAMINE AMIDOTRANSFERASE YLR126C-RELATED"/>
    <property type="match status" value="1"/>
</dbReference>
<dbReference type="PROSITE" id="PS51273">
    <property type="entry name" value="GATASE_TYPE_1"/>
    <property type="match status" value="1"/>
</dbReference>